<evidence type="ECO:0000313" key="2">
    <source>
        <dbReference type="Proteomes" id="UP000007322"/>
    </source>
</evidence>
<dbReference type="AlphaFoldDB" id="G2QFF4"/>
<dbReference type="Proteomes" id="UP000007322">
    <property type="component" value="Chromosome 4"/>
</dbReference>
<name>G2QFF4_THET4</name>
<dbReference type="EMBL" id="CP003005">
    <property type="protein sequence ID" value="AEO59183.1"/>
    <property type="molecule type" value="Genomic_DNA"/>
</dbReference>
<proteinExistence type="predicted"/>
<dbReference type="STRING" id="573729.G2QFF4"/>
<protein>
    <submittedName>
        <fullName evidence="1">Uncharacterized protein</fullName>
    </submittedName>
</protein>
<dbReference type="HOGENOM" id="CLU_1866506_0_0_1"/>
<keyword evidence="2" id="KW-1185">Reference proteome</keyword>
<gene>
    <name evidence="1" type="ORF">MYCTH_2307246</name>
</gene>
<dbReference type="RefSeq" id="XP_003664428.1">
    <property type="nucleotide sequence ID" value="XM_003664380.1"/>
</dbReference>
<dbReference type="InParanoid" id="G2QFF4"/>
<sequence length="137" mass="15117">MASTCNGHVITGIRITAAMRPFRTEDAKFKAVRLAAAAAAASFNPALRAAKTRVEANMQVLEPLSNGSIQTLAKAVCSKSKLVPESSGESAWWRVISFRCRDFLHFCRLLYFIFFVLFSGEEGGSRRRMVRLPGFLG</sequence>
<dbReference type="GeneID" id="11514371"/>
<evidence type="ECO:0000313" key="1">
    <source>
        <dbReference type="EMBL" id="AEO59183.1"/>
    </source>
</evidence>
<organism evidence="1 2">
    <name type="scientific">Thermothelomyces thermophilus (strain ATCC 42464 / BCRC 31852 / DSM 1799)</name>
    <name type="common">Sporotrichum thermophile</name>
    <dbReference type="NCBI Taxonomy" id="573729"/>
    <lineage>
        <taxon>Eukaryota</taxon>
        <taxon>Fungi</taxon>
        <taxon>Dikarya</taxon>
        <taxon>Ascomycota</taxon>
        <taxon>Pezizomycotina</taxon>
        <taxon>Sordariomycetes</taxon>
        <taxon>Sordariomycetidae</taxon>
        <taxon>Sordariales</taxon>
        <taxon>Chaetomiaceae</taxon>
        <taxon>Thermothelomyces</taxon>
    </lineage>
</organism>
<dbReference type="KEGG" id="mtm:MYCTH_2307246"/>
<reference evidence="1 2" key="1">
    <citation type="journal article" date="2011" name="Nat. Biotechnol.">
        <title>Comparative genomic analysis of the thermophilic biomass-degrading fungi Myceliophthora thermophila and Thielavia terrestris.</title>
        <authorList>
            <person name="Berka R.M."/>
            <person name="Grigoriev I.V."/>
            <person name="Otillar R."/>
            <person name="Salamov A."/>
            <person name="Grimwood J."/>
            <person name="Reid I."/>
            <person name="Ishmael N."/>
            <person name="John T."/>
            <person name="Darmond C."/>
            <person name="Moisan M.-C."/>
            <person name="Henrissat B."/>
            <person name="Coutinho P.M."/>
            <person name="Lombard V."/>
            <person name="Natvig D.O."/>
            <person name="Lindquist E."/>
            <person name="Schmutz J."/>
            <person name="Lucas S."/>
            <person name="Harris P."/>
            <person name="Powlowski J."/>
            <person name="Bellemare A."/>
            <person name="Taylor D."/>
            <person name="Butler G."/>
            <person name="de Vries R.P."/>
            <person name="Allijn I.E."/>
            <person name="van den Brink J."/>
            <person name="Ushinsky S."/>
            <person name="Storms R."/>
            <person name="Powell A.J."/>
            <person name="Paulsen I.T."/>
            <person name="Elbourne L.D.H."/>
            <person name="Baker S.E."/>
            <person name="Magnuson J."/>
            <person name="LaBoissiere S."/>
            <person name="Clutterbuck A.J."/>
            <person name="Martinez D."/>
            <person name="Wogulis M."/>
            <person name="de Leon A.L."/>
            <person name="Rey M.W."/>
            <person name="Tsang A."/>
        </authorList>
    </citation>
    <scope>NUCLEOTIDE SEQUENCE [LARGE SCALE GENOMIC DNA]</scope>
    <source>
        <strain evidence="2">ATCC 42464 / BCRC 31852 / DSM 1799</strain>
    </source>
</reference>
<accession>G2QFF4</accession>
<dbReference type="VEuPathDB" id="FungiDB:MYCTH_2307246"/>